<evidence type="ECO:0000313" key="1">
    <source>
        <dbReference type="EMBL" id="QTE28716.1"/>
    </source>
</evidence>
<organism evidence="1 2">
    <name type="scientific">Pengzhenrongella sicca</name>
    <dbReference type="NCBI Taxonomy" id="2819238"/>
    <lineage>
        <taxon>Bacteria</taxon>
        <taxon>Bacillati</taxon>
        <taxon>Actinomycetota</taxon>
        <taxon>Actinomycetes</taxon>
        <taxon>Micrococcales</taxon>
        <taxon>Pengzhenrongella</taxon>
    </lineage>
</organism>
<dbReference type="RefSeq" id="WP_227422960.1">
    <property type="nucleotide sequence ID" value="NZ_CP071868.1"/>
</dbReference>
<dbReference type="Proteomes" id="UP000663937">
    <property type="component" value="Chromosome"/>
</dbReference>
<dbReference type="KEGG" id="psic:J4E96_15390"/>
<reference evidence="1" key="1">
    <citation type="submission" date="2021-03" db="EMBL/GenBank/DDBJ databases">
        <title>Pengzhenrongella sicca gen. nov., sp. nov., a new member of suborder Micrococcineae isolated from High-Arctic tundra soil.</title>
        <authorList>
            <person name="Peng F."/>
        </authorList>
    </citation>
    <scope>NUCLEOTIDE SEQUENCE</scope>
    <source>
        <strain evidence="1">LRZ-2</strain>
    </source>
</reference>
<evidence type="ECO:0000313" key="2">
    <source>
        <dbReference type="Proteomes" id="UP000663937"/>
    </source>
</evidence>
<dbReference type="AlphaFoldDB" id="A0A8A4ZDU0"/>
<dbReference type="EMBL" id="CP071868">
    <property type="protein sequence ID" value="QTE28716.1"/>
    <property type="molecule type" value="Genomic_DNA"/>
</dbReference>
<dbReference type="SUPFAM" id="SSF51726">
    <property type="entry name" value="UROD/MetE-like"/>
    <property type="match status" value="1"/>
</dbReference>
<protein>
    <recommendedName>
        <fullName evidence="3">Methionine synthase</fullName>
    </recommendedName>
</protein>
<gene>
    <name evidence="1" type="ORF">J4E96_15390</name>
</gene>
<sequence length="357" mass="35958">MTAVSGLGPWAGTDVLEAQTAVMGELTSTPTGVDGLPFLVQLAARGYGAEPTGRGAALLAELPAELGPHGWKLADRPGRDCLRAAALLREDVDALAVAAYGYAGPLVAAVTGPFTLAAHLYLARGDRVLSDPGAVRELTESLAVGVADHLAALRVAVPGAEPTLVLDESTLAEVLLGRRPTFAGNSVLRAVPAGVVSEQLRLVAEAARAAGATRVVVHTGESWIPVRSVVAAGADAIALAVDGFNERGWDRIAEAVERGVGLWAGLPAAVVAEAGVGAAARAGRSRGTGSDLGGPDVVGQAGALLGPWGRLGLPPARLRDVVVVAGPSADATPDSARAGLADVIRATELIAERAEDG</sequence>
<name>A0A8A4ZDU0_9MICO</name>
<accession>A0A8A4ZDU0</accession>
<proteinExistence type="predicted"/>
<keyword evidence="2" id="KW-1185">Reference proteome</keyword>
<dbReference type="InterPro" id="IPR038071">
    <property type="entry name" value="UROD/MetE-like_sf"/>
</dbReference>
<evidence type="ECO:0008006" key="3">
    <source>
        <dbReference type="Google" id="ProtNLM"/>
    </source>
</evidence>